<feature type="signal peptide" evidence="2">
    <location>
        <begin position="1"/>
        <end position="17"/>
    </location>
</feature>
<dbReference type="Proteomes" id="UP000079169">
    <property type="component" value="Unplaced"/>
</dbReference>
<evidence type="ECO:0000256" key="2">
    <source>
        <dbReference type="SAM" id="SignalP"/>
    </source>
</evidence>
<accession>A0A3Q0JDZ7</accession>
<reference evidence="4" key="1">
    <citation type="submission" date="2025-08" db="UniProtKB">
        <authorList>
            <consortium name="RefSeq"/>
        </authorList>
    </citation>
    <scope>IDENTIFICATION</scope>
</reference>
<keyword evidence="2" id="KW-0732">Signal</keyword>
<dbReference type="RefSeq" id="XP_026684910.1">
    <property type="nucleotide sequence ID" value="XM_026829109.1"/>
</dbReference>
<gene>
    <name evidence="4" type="primary">LOC108253370</name>
</gene>
<dbReference type="InterPro" id="IPR036236">
    <property type="entry name" value="Znf_C2H2_sf"/>
</dbReference>
<dbReference type="KEGG" id="dci:108253370"/>
<feature type="compositionally biased region" description="Polar residues" evidence="1">
    <location>
        <begin position="137"/>
        <end position="149"/>
    </location>
</feature>
<dbReference type="SUPFAM" id="SSF57667">
    <property type="entry name" value="beta-beta-alpha zinc fingers"/>
    <property type="match status" value="1"/>
</dbReference>
<dbReference type="GeneID" id="108253370"/>
<name>A0A3Q0JDZ7_DIACI</name>
<proteinExistence type="predicted"/>
<evidence type="ECO:0000256" key="1">
    <source>
        <dbReference type="SAM" id="MobiDB-lite"/>
    </source>
</evidence>
<keyword evidence="3" id="KW-1185">Reference proteome</keyword>
<organism evidence="3 4">
    <name type="scientific">Diaphorina citri</name>
    <name type="common">Asian citrus psyllid</name>
    <dbReference type="NCBI Taxonomy" id="121845"/>
    <lineage>
        <taxon>Eukaryota</taxon>
        <taxon>Metazoa</taxon>
        <taxon>Ecdysozoa</taxon>
        <taxon>Arthropoda</taxon>
        <taxon>Hexapoda</taxon>
        <taxon>Insecta</taxon>
        <taxon>Pterygota</taxon>
        <taxon>Neoptera</taxon>
        <taxon>Paraneoptera</taxon>
        <taxon>Hemiptera</taxon>
        <taxon>Sternorrhyncha</taxon>
        <taxon>Psylloidea</taxon>
        <taxon>Psyllidae</taxon>
        <taxon>Diaphorininae</taxon>
        <taxon>Diaphorina</taxon>
    </lineage>
</organism>
<dbReference type="AlphaFoldDB" id="A0A3Q0JDZ7"/>
<evidence type="ECO:0000313" key="3">
    <source>
        <dbReference type="Proteomes" id="UP000079169"/>
    </source>
</evidence>
<evidence type="ECO:0000313" key="4">
    <source>
        <dbReference type="RefSeq" id="XP_026684910.1"/>
    </source>
</evidence>
<sequence>MLFLLNLLKLPADSADAEFYPKRFRWGQIAPEFLINPKQQPEETHPCQLTSHVYHLIWGIKLAPRTPLSINTSLIYQNLQELHNIADGVAPMKDEYCQLCKTHLDDHQTLRVHLSTRRHQQHVMWLNSVVDDPPCNPQSQPRLTRTAGGSNEGRVLPAVQNPSG</sequence>
<dbReference type="PaxDb" id="121845-A0A3Q0JDZ7"/>
<feature type="region of interest" description="Disordered" evidence="1">
    <location>
        <begin position="130"/>
        <end position="164"/>
    </location>
</feature>
<feature type="chain" id="PRO_5018065335" evidence="2">
    <location>
        <begin position="18"/>
        <end position="164"/>
    </location>
</feature>
<protein>
    <submittedName>
        <fullName evidence="4">Uncharacterized protein LOC108253370</fullName>
    </submittedName>
</protein>